<dbReference type="Proteomes" id="UP000019102">
    <property type="component" value="Unassembled WGS sequence"/>
</dbReference>
<accession>W4VJA2</accession>
<dbReference type="eggNOG" id="COG0492">
    <property type="taxonomic scope" value="Bacteria"/>
</dbReference>
<gene>
    <name evidence="1" type="ORF">JCM21714_2545</name>
</gene>
<dbReference type="Gene3D" id="3.50.50.60">
    <property type="entry name" value="FAD/NAD(P)-binding domain"/>
    <property type="match status" value="1"/>
</dbReference>
<evidence type="ECO:0000313" key="1">
    <source>
        <dbReference type="EMBL" id="GAE93460.1"/>
    </source>
</evidence>
<name>W4VJA2_9BACI</name>
<proteinExistence type="predicted"/>
<keyword evidence="2" id="KW-1185">Reference proteome</keyword>
<comment type="caution">
    <text evidence="1">The sequence shown here is derived from an EMBL/GenBank/DDBJ whole genome shotgun (WGS) entry which is preliminary data.</text>
</comment>
<protein>
    <submittedName>
        <fullName evidence="1">Thioredoxin reductase</fullName>
    </submittedName>
</protein>
<dbReference type="AlphaFoldDB" id="W4VJA2"/>
<organism evidence="1 2">
    <name type="scientific">Gracilibacillus boraciitolerans JCM 21714</name>
    <dbReference type="NCBI Taxonomy" id="1298598"/>
    <lineage>
        <taxon>Bacteria</taxon>
        <taxon>Bacillati</taxon>
        <taxon>Bacillota</taxon>
        <taxon>Bacilli</taxon>
        <taxon>Bacillales</taxon>
        <taxon>Bacillaceae</taxon>
        <taxon>Gracilibacillus</taxon>
    </lineage>
</organism>
<evidence type="ECO:0000313" key="2">
    <source>
        <dbReference type="Proteomes" id="UP000019102"/>
    </source>
</evidence>
<dbReference type="SUPFAM" id="SSF51905">
    <property type="entry name" value="FAD/NAD(P)-binding domain"/>
    <property type="match status" value="1"/>
</dbReference>
<dbReference type="InterPro" id="IPR036188">
    <property type="entry name" value="FAD/NAD-bd_sf"/>
</dbReference>
<sequence>MATNVPGIFAAGDIVQYEGKTNLIASGYTEAITAVNKAHKFIDPKVTEQLYSTVLYR</sequence>
<dbReference type="STRING" id="1298598.JCM21714_2545"/>
<reference evidence="1 2" key="1">
    <citation type="journal article" date="2014" name="Genome Announc.">
        <title>Draft Genome Sequence of the Boron-Tolerant and Moderately Halotolerant Bacterium Gracilibacillus boraciitolerans JCM 21714T.</title>
        <authorList>
            <person name="Ahmed I."/>
            <person name="Oshima K."/>
            <person name="Suda W."/>
            <person name="Kitamura K."/>
            <person name="Iida T."/>
            <person name="Ohmori Y."/>
            <person name="Fujiwara T."/>
            <person name="Hattori M."/>
            <person name="Ohkuma M."/>
        </authorList>
    </citation>
    <scope>NUCLEOTIDE SEQUENCE [LARGE SCALE GENOMIC DNA]</scope>
    <source>
        <strain evidence="1 2">JCM 21714</strain>
    </source>
</reference>
<dbReference type="EMBL" id="BAVS01000013">
    <property type="protein sequence ID" value="GAE93460.1"/>
    <property type="molecule type" value="Genomic_DNA"/>
</dbReference>